<comment type="caution">
    <text evidence="13">The sequence shown here is derived from an EMBL/GenBank/DDBJ whole genome shotgun (WGS) entry which is preliminary data.</text>
</comment>
<dbReference type="RefSeq" id="WP_135782737.1">
    <property type="nucleotide sequence ID" value="NZ_MRXY01000003.1"/>
</dbReference>
<dbReference type="GO" id="GO:0005886">
    <property type="term" value="C:plasma membrane"/>
    <property type="evidence" value="ECO:0007669"/>
    <property type="project" value="UniProtKB-SubCell"/>
</dbReference>
<dbReference type="PANTHER" id="PTHR12526:SF629">
    <property type="entry name" value="TEICHURONIC ACID BIOSYNTHESIS GLYCOSYLTRANSFERASE TUAH-RELATED"/>
    <property type="match status" value="1"/>
</dbReference>
<comment type="catalytic activity">
    <reaction evidence="10">
        <text>L-seryl-[protein] + UDP-N-acetyl-alpha-D-glucosamine = 3-O-[N-acetyl-alpha-D-glucosaminyl]-L-seryl-[protein] + UDP + H(+)</text>
        <dbReference type="Rhea" id="RHEA:59872"/>
        <dbReference type="Rhea" id="RHEA-COMP:9863"/>
        <dbReference type="Rhea" id="RHEA-COMP:15471"/>
        <dbReference type="ChEBI" id="CHEBI:15378"/>
        <dbReference type="ChEBI" id="CHEBI:29999"/>
        <dbReference type="ChEBI" id="CHEBI:57705"/>
        <dbReference type="ChEBI" id="CHEBI:58223"/>
        <dbReference type="ChEBI" id="CHEBI:143279"/>
    </reaction>
</comment>
<evidence type="ECO:0000313" key="14">
    <source>
        <dbReference type="Proteomes" id="UP000297986"/>
    </source>
</evidence>
<dbReference type="Pfam" id="PF00534">
    <property type="entry name" value="Glycos_transf_1"/>
    <property type="match status" value="1"/>
</dbReference>
<dbReference type="EMBL" id="SRRP01000001">
    <property type="protein sequence ID" value="TGN92460.1"/>
    <property type="molecule type" value="Genomic_DNA"/>
</dbReference>
<evidence type="ECO:0000256" key="2">
    <source>
        <dbReference type="ARBA" id="ARBA00004922"/>
    </source>
</evidence>
<dbReference type="InterPro" id="IPR054396">
    <property type="entry name" value="GtfA_EBD"/>
</dbReference>
<sequence>MTIYTFNLLVGYEPNGVDVAQASRAIMLRQLQEPARFVFTTWPSPQKLAYYLSLGHKDEELLYAYLSFTDQATNVPSVTVGALQMDFQLTRLDLVKKTETEAHYQFSNNQSLVFTLDPYHRDCVRYVDYLVRGSIVKREWYGAKKMVTEYFVGGTIVRRTYHHQDGKVAFQEIKQGEQWFYQLGTEILLTQTQVLERFLARLNLGKEDILLLDRASLMDFTRPILEQKTSARLGFVFHSEHEFLNGSLNYEYYYVFKYMRRFDFLLVATELQKEVLLETFKKQGIDVLPIYVLPVGHLDQLQQPSSPRQPLSMMTASRLDPRKRIDLAIRAVALAHQKVPGLQFHIFGKGGEEPTLRQLIQDLYADDYILLRGHADLDSLYPQFQVYVTTSQWETFGLTLMEAVGSGLALVGFDARYGNPTFIQDGKNGYLVPYGVERNEEDLVADMADKLVSVLENDLESMHQTSYKIARTYLRERVVQAWRQVLDGLREDLSSHS</sequence>
<dbReference type="Gene3D" id="3.40.50.2000">
    <property type="entry name" value="Glycogen Phosphorylase B"/>
    <property type="match status" value="2"/>
</dbReference>
<reference evidence="13 14" key="1">
    <citation type="submission" date="2019-04" db="EMBL/GenBank/DDBJ databases">
        <title>Genome sequencing of Streptococcus rubneri DSM 26920(T).</title>
        <authorList>
            <person name="Kook J.-K."/>
            <person name="Park S.-N."/>
            <person name="Lim Y.K."/>
        </authorList>
    </citation>
    <scope>NUCLEOTIDE SEQUENCE [LARGE SCALE GENOMIC DNA]</scope>
    <source>
        <strain evidence="13 14">DSM 26920</strain>
    </source>
</reference>
<evidence type="ECO:0000256" key="6">
    <source>
        <dbReference type="ARBA" id="ARBA00022676"/>
    </source>
</evidence>
<comment type="similarity">
    <text evidence="3">Belongs to the glycosyltransferase group 1 family. Glycosyltransferase 4 subfamily.</text>
</comment>
<dbReference type="SUPFAM" id="SSF53756">
    <property type="entry name" value="UDP-Glycosyltransferase/glycogen phosphorylase"/>
    <property type="match status" value="1"/>
</dbReference>
<keyword evidence="4" id="KW-1003">Cell membrane</keyword>
<gene>
    <name evidence="13" type="ORF">E5S68_05910</name>
</gene>
<comment type="pathway">
    <text evidence="2">Protein modification; protein glycosylation.</text>
</comment>
<dbReference type="GO" id="GO:0000166">
    <property type="term" value="F:nucleotide binding"/>
    <property type="evidence" value="ECO:0007669"/>
    <property type="project" value="UniProtKB-KW"/>
</dbReference>
<keyword evidence="5" id="KW-0963">Cytoplasm</keyword>
<evidence type="ECO:0000256" key="5">
    <source>
        <dbReference type="ARBA" id="ARBA00022490"/>
    </source>
</evidence>
<keyword evidence="14" id="KW-1185">Reference proteome</keyword>
<organism evidence="13 14">
    <name type="scientific">Streptococcus rubneri</name>
    <dbReference type="NCBI Taxonomy" id="1234680"/>
    <lineage>
        <taxon>Bacteria</taxon>
        <taxon>Bacillati</taxon>
        <taxon>Bacillota</taxon>
        <taxon>Bacilli</taxon>
        <taxon>Lactobacillales</taxon>
        <taxon>Streptococcaceae</taxon>
        <taxon>Streptococcus</taxon>
    </lineage>
</organism>
<evidence type="ECO:0000256" key="4">
    <source>
        <dbReference type="ARBA" id="ARBA00022475"/>
    </source>
</evidence>
<keyword evidence="7 13" id="KW-0808">Transferase</keyword>
<keyword evidence="6" id="KW-0328">Glycosyltransferase</keyword>
<proteinExistence type="inferred from homology"/>
<dbReference type="Pfam" id="PF22145">
    <property type="entry name" value="GtfA_EBD"/>
    <property type="match status" value="1"/>
</dbReference>
<evidence type="ECO:0000259" key="11">
    <source>
        <dbReference type="Pfam" id="PF00534"/>
    </source>
</evidence>
<dbReference type="GO" id="GO:0016757">
    <property type="term" value="F:glycosyltransferase activity"/>
    <property type="evidence" value="ECO:0007669"/>
    <property type="project" value="UniProtKB-KW"/>
</dbReference>
<name>A0A4Z1DYL0_9STRE</name>
<feature type="domain" description="GtfA extended beta-sheet meander" evidence="12">
    <location>
        <begin position="99"/>
        <end position="183"/>
    </location>
</feature>
<evidence type="ECO:0000256" key="1">
    <source>
        <dbReference type="ARBA" id="ARBA00004202"/>
    </source>
</evidence>
<dbReference type="FunFam" id="3.40.50.2000:FF:000196">
    <property type="entry name" value="UDP-N-acetylglucosamine--peptide N-acetylglucosaminyltransferase GtfA subunit"/>
    <property type="match status" value="1"/>
</dbReference>
<dbReference type="AlphaFoldDB" id="A0A4Z1DYL0"/>
<comment type="subcellular location">
    <subcellularLocation>
        <location evidence="1">Cell membrane</location>
        <topology evidence="1">Peripheral membrane protein</topology>
    </subcellularLocation>
</comment>
<evidence type="ECO:0000256" key="3">
    <source>
        <dbReference type="ARBA" id="ARBA00009481"/>
    </source>
</evidence>
<evidence type="ECO:0000256" key="9">
    <source>
        <dbReference type="ARBA" id="ARBA00023136"/>
    </source>
</evidence>
<accession>A0A4Z1DYL0</accession>
<feature type="domain" description="Glycosyl transferase family 1" evidence="11">
    <location>
        <begin position="307"/>
        <end position="460"/>
    </location>
</feature>
<dbReference type="InterPro" id="IPR001296">
    <property type="entry name" value="Glyco_trans_1"/>
</dbReference>
<keyword evidence="8" id="KW-0547">Nucleotide-binding</keyword>
<dbReference type="PANTHER" id="PTHR12526">
    <property type="entry name" value="GLYCOSYLTRANSFERASE"/>
    <property type="match status" value="1"/>
</dbReference>
<dbReference type="Proteomes" id="UP000297986">
    <property type="component" value="Unassembled WGS sequence"/>
</dbReference>
<evidence type="ECO:0000256" key="7">
    <source>
        <dbReference type="ARBA" id="ARBA00022679"/>
    </source>
</evidence>
<dbReference type="GO" id="GO:0017122">
    <property type="term" value="C:protein N-acetylglucosaminyltransferase complex"/>
    <property type="evidence" value="ECO:0007669"/>
    <property type="project" value="UniProtKB-ARBA"/>
</dbReference>
<dbReference type="OrthoDB" id="9765175at2"/>
<protein>
    <submittedName>
        <fullName evidence="13">Glycosyltransferase</fullName>
    </submittedName>
</protein>
<keyword evidence="9" id="KW-0472">Membrane</keyword>
<evidence type="ECO:0000256" key="10">
    <source>
        <dbReference type="ARBA" id="ARBA00052053"/>
    </source>
</evidence>
<evidence type="ECO:0000259" key="12">
    <source>
        <dbReference type="Pfam" id="PF22145"/>
    </source>
</evidence>
<evidence type="ECO:0000256" key="8">
    <source>
        <dbReference type="ARBA" id="ARBA00022741"/>
    </source>
</evidence>
<evidence type="ECO:0000313" key="13">
    <source>
        <dbReference type="EMBL" id="TGN92460.1"/>
    </source>
</evidence>